<dbReference type="InterPro" id="IPR012337">
    <property type="entry name" value="RNaseH-like_sf"/>
</dbReference>
<dbReference type="SUPFAM" id="SSF53098">
    <property type="entry name" value="Ribonuclease H-like"/>
    <property type="match status" value="1"/>
</dbReference>
<dbReference type="PANTHER" id="PTHR46564:SF1">
    <property type="entry name" value="TRANSPOSASE"/>
    <property type="match status" value="1"/>
</dbReference>
<protein>
    <recommendedName>
        <fullName evidence="1">Tc1-like transposase DDE domain-containing protein</fullName>
    </recommendedName>
</protein>
<evidence type="ECO:0000313" key="3">
    <source>
        <dbReference type="Proteomes" id="UP000518752"/>
    </source>
</evidence>
<dbReference type="NCBIfam" id="NF033545">
    <property type="entry name" value="transpos_IS630"/>
    <property type="match status" value="1"/>
</dbReference>
<reference evidence="2 3" key="1">
    <citation type="journal article" date="2020" name="ISME J.">
        <title>Uncovering the hidden diversity of litter-decomposition mechanisms in mushroom-forming fungi.</title>
        <authorList>
            <person name="Floudas D."/>
            <person name="Bentzer J."/>
            <person name="Ahren D."/>
            <person name="Johansson T."/>
            <person name="Persson P."/>
            <person name="Tunlid A."/>
        </authorList>
    </citation>
    <scope>NUCLEOTIDE SEQUENCE [LARGE SCALE GENOMIC DNA]</scope>
    <source>
        <strain evidence="2 3">CBS 406.79</strain>
    </source>
</reference>
<dbReference type="OrthoDB" id="2994945at2759"/>
<organism evidence="2 3">
    <name type="scientific">Collybiopsis confluens</name>
    <dbReference type="NCBI Taxonomy" id="2823264"/>
    <lineage>
        <taxon>Eukaryota</taxon>
        <taxon>Fungi</taxon>
        <taxon>Dikarya</taxon>
        <taxon>Basidiomycota</taxon>
        <taxon>Agaricomycotina</taxon>
        <taxon>Agaricomycetes</taxon>
        <taxon>Agaricomycetidae</taxon>
        <taxon>Agaricales</taxon>
        <taxon>Marasmiineae</taxon>
        <taxon>Omphalotaceae</taxon>
        <taxon>Collybiopsis</taxon>
    </lineage>
</organism>
<dbReference type="Pfam" id="PF13358">
    <property type="entry name" value="DDE_3"/>
    <property type="match status" value="1"/>
</dbReference>
<dbReference type="InterPro" id="IPR009057">
    <property type="entry name" value="Homeodomain-like_sf"/>
</dbReference>
<feature type="domain" description="Tc1-like transposase DDE" evidence="1">
    <location>
        <begin position="147"/>
        <end position="283"/>
    </location>
</feature>
<dbReference type="Gene3D" id="3.30.420.10">
    <property type="entry name" value="Ribonuclease H-like superfamily/Ribonuclease H"/>
    <property type="match status" value="1"/>
</dbReference>
<accession>A0A8H5LZR6</accession>
<keyword evidence="3" id="KW-1185">Reference proteome</keyword>
<dbReference type="SUPFAM" id="SSF46689">
    <property type="entry name" value="Homeodomain-like"/>
    <property type="match status" value="1"/>
</dbReference>
<dbReference type="EMBL" id="JAACJN010000093">
    <property type="protein sequence ID" value="KAF5376010.1"/>
    <property type="molecule type" value="Genomic_DNA"/>
</dbReference>
<sequence length="323" mass="37203">MGNRKISRDVKLCAIHLYERDLLNIDNILDCIGFSERTFYRVLKYWRETGDVVPHRYGLRGRPRVLLHDDIQYLIHLVQHRPDYFLDELASLMQDNRFIAVHLSTICRELERLGLSLKRIRRIARERCPLKRANFIAEVGQYSPEQLGFIDETSKDDRTVGRTRGRAKTGLRAMRRQPFVRGKRLTATGLLTLDGMIASTVVEGSMDREKFCTFLEDEVLPLCTPFPGTLSVLVMDNAKIHHGEAVRELIAEHGVRLVYLSPYSPDFNPIEEAFSKVKSFIRRNCDYFYASSYGPGIIYDMTVAMGIITPEDAQGYFKHGGYF</sequence>
<dbReference type="PANTHER" id="PTHR46564">
    <property type="entry name" value="TRANSPOSASE"/>
    <property type="match status" value="1"/>
</dbReference>
<dbReference type="InterPro" id="IPR047655">
    <property type="entry name" value="Transpos_IS630-like"/>
</dbReference>
<dbReference type="InterPro" id="IPR036397">
    <property type="entry name" value="RNaseH_sf"/>
</dbReference>
<proteinExistence type="predicted"/>
<dbReference type="AlphaFoldDB" id="A0A8H5LZR6"/>
<dbReference type="GO" id="GO:0003676">
    <property type="term" value="F:nucleic acid binding"/>
    <property type="evidence" value="ECO:0007669"/>
    <property type="project" value="InterPro"/>
</dbReference>
<dbReference type="InterPro" id="IPR038717">
    <property type="entry name" value="Tc1-like_DDE_dom"/>
</dbReference>
<dbReference type="Proteomes" id="UP000518752">
    <property type="component" value="Unassembled WGS sequence"/>
</dbReference>
<evidence type="ECO:0000313" key="2">
    <source>
        <dbReference type="EMBL" id="KAF5376010.1"/>
    </source>
</evidence>
<comment type="caution">
    <text evidence="2">The sequence shown here is derived from an EMBL/GenBank/DDBJ whole genome shotgun (WGS) entry which is preliminary data.</text>
</comment>
<evidence type="ECO:0000259" key="1">
    <source>
        <dbReference type="Pfam" id="PF13358"/>
    </source>
</evidence>
<name>A0A8H5LZR6_9AGAR</name>
<gene>
    <name evidence="2" type="ORF">D9757_008836</name>
</gene>